<comment type="caution">
    <text evidence="11">The sequence shown here is derived from an EMBL/GenBank/DDBJ whole genome shotgun (WGS) entry which is preliminary data.</text>
</comment>
<dbReference type="Proteomes" id="UP001549184">
    <property type="component" value="Unassembled WGS sequence"/>
</dbReference>
<name>A0ABV2JVD6_9GAMM</name>
<keyword evidence="3 9" id="KW-0813">Transport</keyword>
<evidence type="ECO:0000256" key="1">
    <source>
        <dbReference type="ARBA" id="ARBA00004651"/>
    </source>
</evidence>
<dbReference type="PROSITE" id="PS51012">
    <property type="entry name" value="ABC_TM2"/>
    <property type="match status" value="1"/>
</dbReference>
<feature type="transmembrane region" description="Helical" evidence="9">
    <location>
        <begin position="144"/>
        <end position="167"/>
    </location>
</feature>
<keyword evidence="8 9" id="KW-0472">Membrane</keyword>
<evidence type="ECO:0000256" key="8">
    <source>
        <dbReference type="ARBA" id="ARBA00023136"/>
    </source>
</evidence>
<comment type="similarity">
    <text evidence="2 9">Belongs to the ABC-2 integral membrane protein family.</text>
</comment>
<evidence type="ECO:0000256" key="4">
    <source>
        <dbReference type="ARBA" id="ARBA00022475"/>
    </source>
</evidence>
<keyword evidence="6 9" id="KW-1133">Transmembrane helix</keyword>
<dbReference type="RefSeq" id="WP_354014178.1">
    <property type="nucleotide sequence ID" value="NZ_JBEPMU010000003.1"/>
</dbReference>
<evidence type="ECO:0000313" key="12">
    <source>
        <dbReference type="Proteomes" id="UP001549184"/>
    </source>
</evidence>
<keyword evidence="7" id="KW-0625">Polysaccharide transport</keyword>
<organism evidence="11 12">
    <name type="scientific">Dyella japonica</name>
    <dbReference type="NCBI Taxonomy" id="231455"/>
    <lineage>
        <taxon>Bacteria</taxon>
        <taxon>Pseudomonadati</taxon>
        <taxon>Pseudomonadota</taxon>
        <taxon>Gammaproteobacteria</taxon>
        <taxon>Lysobacterales</taxon>
        <taxon>Rhodanobacteraceae</taxon>
        <taxon>Dyella</taxon>
    </lineage>
</organism>
<proteinExistence type="inferred from homology"/>
<dbReference type="InterPro" id="IPR047817">
    <property type="entry name" value="ABC2_TM_bact-type"/>
</dbReference>
<sequence length="264" mass="29323">MTEMLAAIWRYRFFIFSSVRNDFRARFARSSLGAVWMILQPLAQVAIYALVLSRVLGSRLPGTDNKYAYVIYLISGILGWSLFVELLSRCLTIFVDSGSLLKKVVFPRICLPLILAGSALINNLLLLAATLGVFVIVGHPIDSSALWLLVLIPLTLSFALGLGLILGTLNVFVRDVAQVMNVVLQLWFWLTPVVYMPTIVPEQFQAVLNANPMYWIVSSYQNVLLFHKAPDLDHLGLTAVISLGLLAVALLLFRRSSAEMVDVL</sequence>
<dbReference type="Pfam" id="PF01061">
    <property type="entry name" value="ABC2_membrane"/>
    <property type="match status" value="1"/>
</dbReference>
<evidence type="ECO:0000256" key="5">
    <source>
        <dbReference type="ARBA" id="ARBA00022692"/>
    </source>
</evidence>
<evidence type="ECO:0000256" key="9">
    <source>
        <dbReference type="RuleBase" id="RU361157"/>
    </source>
</evidence>
<comment type="subcellular location">
    <subcellularLocation>
        <location evidence="9">Cell inner membrane</location>
        <topology evidence="9">Multi-pass membrane protein</topology>
    </subcellularLocation>
    <subcellularLocation>
        <location evidence="1">Cell membrane</location>
        <topology evidence="1">Multi-pass membrane protein</topology>
    </subcellularLocation>
</comment>
<evidence type="ECO:0000256" key="2">
    <source>
        <dbReference type="ARBA" id="ARBA00007783"/>
    </source>
</evidence>
<keyword evidence="4 9" id="KW-1003">Cell membrane</keyword>
<feature type="transmembrane region" description="Helical" evidence="9">
    <location>
        <begin position="109"/>
        <end position="138"/>
    </location>
</feature>
<feature type="transmembrane region" description="Helical" evidence="9">
    <location>
        <begin position="179"/>
        <end position="200"/>
    </location>
</feature>
<feature type="transmembrane region" description="Helical" evidence="9">
    <location>
        <begin position="234"/>
        <end position="253"/>
    </location>
</feature>
<evidence type="ECO:0000256" key="7">
    <source>
        <dbReference type="ARBA" id="ARBA00023047"/>
    </source>
</evidence>
<accession>A0ABV2JVD6</accession>
<dbReference type="PANTHER" id="PTHR30413">
    <property type="entry name" value="INNER MEMBRANE TRANSPORT PERMEASE"/>
    <property type="match status" value="1"/>
</dbReference>
<dbReference type="PANTHER" id="PTHR30413:SF10">
    <property type="entry name" value="CAPSULE POLYSACCHARIDE EXPORT INNER-MEMBRANE PROTEIN CTRC"/>
    <property type="match status" value="1"/>
</dbReference>
<protein>
    <recommendedName>
        <fullName evidence="9">Transport permease protein</fullName>
    </recommendedName>
</protein>
<gene>
    <name evidence="11" type="ORF">ABIC75_002522</name>
</gene>
<evidence type="ECO:0000313" key="11">
    <source>
        <dbReference type="EMBL" id="MET3652790.1"/>
    </source>
</evidence>
<feature type="transmembrane region" description="Helical" evidence="9">
    <location>
        <begin position="67"/>
        <end position="88"/>
    </location>
</feature>
<feature type="domain" description="ABC transmembrane type-2" evidence="10">
    <location>
        <begin position="32"/>
        <end position="256"/>
    </location>
</feature>
<dbReference type="InterPro" id="IPR013525">
    <property type="entry name" value="ABC2_TM"/>
</dbReference>
<feature type="transmembrane region" description="Helical" evidence="9">
    <location>
        <begin position="34"/>
        <end position="55"/>
    </location>
</feature>
<keyword evidence="7" id="KW-0762">Sugar transport</keyword>
<reference evidence="11 12" key="1">
    <citation type="submission" date="2024-06" db="EMBL/GenBank/DDBJ databases">
        <title>Sorghum-associated microbial communities from plants grown in Nebraska, USA.</title>
        <authorList>
            <person name="Schachtman D."/>
        </authorList>
    </citation>
    <scope>NUCLEOTIDE SEQUENCE [LARGE SCALE GENOMIC DNA]</scope>
    <source>
        <strain evidence="11 12">1073</strain>
    </source>
</reference>
<keyword evidence="12" id="KW-1185">Reference proteome</keyword>
<evidence type="ECO:0000256" key="6">
    <source>
        <dbReference type="ARBA" id="ARBA00022989"/>
    </source>
</evidence>
<evidence type="ECO:0000256" key="3">
    <source>
        <dbReference type="ARBA" id="ARBA00022448"/>
    </source>
</evidence>
<evidence type="ECO:0000259" key="10">
    <source>
        <dbReference type="PROSITE" id="PS51012"/>
    </source>
</evidence>
<keyword evidence="5 9" id="KW-0812">Transmembrane</keyword>
<dbReference type="EMBL" id="JBEPMU010000003">
    <property type="protein sequence ID" value="MET3652790.1"/>
    <property type="molecule type" value="Genomic_DNA"/>
</dbReference>